<keyword evidence="1" id="KW-1133">Transmembrane helix</keyword>
<reference evidence="2" key="1">
    <citation type="journal article" date="2013" name="PLoS ONE">
        <title>Direct detection of alternative open reading frames translation products in human significantly expands the proteome.</title>
        <authorList>
            <person name="Vanderperre B."/>
            <person name="Lucier J.-F."/>
            <person name="Motard J."/>
            <person name="Tremblay G."/>
            <person name="Vanderperre S."/>
            <person name="Wisztorski M."/>
            <person name="Salzet M."/>
            <person name="Boisvert F.-M."/>
            <person name="Roucou X."/>
        </authorList>
    </citation>
    <scope>NUCLEOTIDE SEQUENCE</scope>
</reference>
<name>L8EAN0_HUMAN</name>
<sequence length="46" mass="5485">MWNGQVPRKRASTFITKQQHKDMLSMFIYLPVFVFLLELWSQLPGT</sequence>
<dbReference type="AlphaFoldDB" id="L8EAN0"/>
<feature type="transmembrane region" description="Helical" evidence="1">
    <location>
        <begin position="24"/>
        <end position="43"/>
    </location>
</feature>
<keyword evidence="1" id="KW-0812">Transmembrane</keyword>
<dbReference type="ChiTaRS" id="RBM15B">
    <property type="organism name" value="human"/>
</dbReference>
<proteinExistence type="predicted"/>
<evidence type="ECO:0000313" key="2">
    <source>
        <dbReference type="EMBL" id="CCQ43418.1"/>
    </source>
</evidence>
<protein>
    <submittedName>
        <fullName evidence="2">Alternative protein RBM15B</fullName>
    </submittedName>
</protein>
<evidence type="ECO:0000256" key="1">
    <source>
        <dbReference type="SAM" id="Phobius"/>
    </source>
</evidence>
<keyword evidence="1" id="KW-0472">Membrane</keyword>
<dbReference type="EMBL" id="HF583921">
    <property type="protein sequence ID" value="CCQ43418.1"/>
    <property type="molecule type" value="Genomic_DNA"/>
</dbReference>
<organism evidence="2">
    <name type="scientific">Homo sapiens</name>
    <name type="common">Human</name>
    <dbReference type="NCBI Taxonomy" id="9606"/>
    <lineage>
        <taxon>Eukaryota</taxon>
        <taxon>Metazoa</taxon>
        <taxon>Chordata</taxon>
        <taxon>Craniata</taxon>
        <taxon>Vertebrata</taxon>
        <taxon>Euteleostomi</taxon>
        <taxon>Mammalia</taxon>
        <taxon>Eutheria</taxon>
        <taxon>Euarchontoglires</taxon>
        <taxon>Primates</taxon>
        <taxon>Haplorrhini</taxon>
        <taxon>Catarrhini</taxon>
        <taxon>Hominidae</taxon>
        <taxon>Homo</taxon>
    </lineage>
</organism>
<dbReference type="OrthoDB" id="10050565at2759"/>
<gene>
    <name evidence="2" type="primary">RBM15B</name>
</gene>
<accession>L8EAN0</accession>